<dbReference type="PANTHER" id="PTHR42770:SF13">
    <property type="entry name" value="L-METHIONINE_BRANCHED-CHAIN AMINO ACID EXPORTER YJEH"/>
    <property type="match status" value="1"/>
</dbReference>
<feature type="transmembrane region" description="Helical" evidence="6">
    <location>
        <begin position="40"/>
        <end position="60"/>
    </location>
</feature>
<feature type="transmembrane region" description="Helical" evidence="6">
    <location>
        <begin position="6"/>
        <end position="28"/>
    </location>
</feature>
<evidence type="ECO:0000256" key="4">
    <source>
        <dbReference type="ARBA" id="ARBA00022989"/>
    </source>
</evidence>
<evidence type="ECO:0000256" key="2">
    <source>
        <dbReference type="ARBA" id="ARBA00022475"/>
    </source>
</evidence>
<dbReference type="GO" id="GO:0005886">
    <property type="term" value="C:plasma membrane"/>
    <property type="evidence" value="ECO:0007669"/>
    <property type="project" value="UniProtKB-SubCell"/>
</dbReference>
<dbReference type="Pfam" id="PF13520">
    <property type="entry name" value="AA_permease_2"/>
    <property type="match status" value="1"/>
</dbReference>
<feature type="transmembrane region" description="Helical" evidence="6">
    <location>
        <begin position="119"/>
        <end position="139"/>
    </location>
</feature>
<evidence type="ECO:0000313" key="7">
    <source>
        <dbReference type="EMBL" id="MBB5070198.1"/>
    </source>
</evidence>
<organism evidence="7 8">
    <name type="scientific">Saccharopolyspora gloriosae</name>
    <dbReference type="NCBI Taxonomy" id="455344"/>
    <lineage>
        <taxon>Bacteria</taxon>
        <taxon>Bacillati</taxon>
        <taxon>Actinomycetota</taxon>
        <taxon>Actinomycetes</taxon>
        <taxon>Pseudonocardiales</taxon>
        <taxon>Pseudonocardiaceae</taxon>
        <taxon>Saccharopolyspora</taxon>
    </lineage>
</organism>
<keyword evidence="5 6" id="KW-0472">Membrane</keyword>
<feature type="transmembrane region" description="Helical" evidence="6">
    <location>
        <begin position="317"/>
        <end position="335"/>
    </location>
</feature>
<evidence type="ECO:0000256" key="3">
    <source>
        <dbReference type="ARBA" id="ARBA00022692"/>
    </source>
</evidence>
<name>A0A840NIS1_9PSEU</name>
<feature type="transmembrane region" description="Helical" evidence="6">
    <location>
        <begin position="342"/>
        <end position="365"/>
    </location>
</feature>
<feature type="transmembrane region" description="Helical" evidence="6">
    <location>
        <begin position="263"/>
        <end position="284"/>
    </location>
</feature>
<reference evidence="7 8" key="1">
    <citation type="submission" date="2020-08" db="EMBL/GenBank/DDBJ databases">
        <title>Sequencing the genomes of 1000 actinobacteria strains.</title>
        <authorList>
            <person name="Klenk H.-P."/>
        </authorList>
    </citation>
    <scope>NUCLEOTIDE SEQUENCE [LARGE SCALE GENOMIC DNA]</scope>
    <source>
        <strain evidence="7 8">DSM 45582</strain>
    </source>
</reference>
<dbReference type="Proteomes" id="UP000580474">
    <property type="component" value="Unassembled WGS sequence"/>
</dbReference>
<accession>A0A840NIS1</accession>
<feature type="transmembrane region" description="Helical" evidence="6">
    <location>
        <begin position="145"/>
        <end position="165"/>
    </location>
</feature>
<evidence type="ECO:0000256" key="1">
    <source>
        <dbReference type="ARBA" id="ARBA00004651"/>
    </source>
</evidence>
<dbReference type="InterPro" id="IPR002293">
    <property type="entry name" value="AA/rel_permease1"/>
</dbReference>
<comment type="subcellular location">
    <subcellularLocation>
        <location evidence="1">Cell membrane</location>
        <topology evidence="1">Multi-pass membrane protein</topology>
    </subcellularLocation>
</comment>
<comment type="caution">
    <text evidence="7">The sequence shown here is derived from an EMBL/GenBank/DDBJ whole genome shotgun (WGS) entry which is preliminary data.</text>
</comment>
<keyword evidence="8" id="KW-1185">Reference proteome</keyword>
<evidence type="ECO:0000256" key="5">
    <source>
        <dbReference type="ARBA" id="ARBA00023136"/>
    </source>
</evidence>
<sequence length="418" mass="41783">MSDRRIGLAQGTALYVGAILGAGVLALPSLAAQIAGPASVLAWLALVALCVPVAATFTALGTRYPDGGGVATFVKQAFGPQASAAVGWWFYFALPIGATAVAYVGGQYVAHAFGAGDDVAYLVAAVIVLIGLTTNAIGLHVSGGVQLLLISVLALLMVVTVLAALPKADPGNLAPFLPNGWAAVGRAASVLFFTFAGWEAVTHLSGDFADPKRDLPKVTAWTLVVVGVLYVGLALTCVLVLGPRLAASSVPITLLLEEGLGSGAAMLTGVLAFLLTTGVMNAYLAGGARLGAALARDGALPLPLARGGAAGETPRRSLAVLGGVTVVVATGALAAGMDLGNLMLAASACFMAVYVAGLAAGAKLLPTGSAVWIGSLVACAVMAVVLVFSGWFLLLPVALALGSLAFRRYAKPKTPVAA</sequence>
<evidence type="ECO:0000313" key="8">
    <source>
        <dbReference type="Proteomes" id="UP000580474"/>
    </source>
</evidence>
<dbReference type="PIRSF" id="PIRSF006060">
    <property type="entry name" value="AA_transporter"/>
    <property type="match status" value="1"/>
</dbReference>
<dbReference type="AlphaFoldDB" id="A0A840NIS1"/>
<proteinExistence type="predicted"/>
<feature type="transmembrane region" description="Helical" evidence="6">
    <location>
        <begin position="371"/>
        <end position="401"/>
    </location>
</feature>
<protein>
    <submittedName>
        <fullName evidence="7">Amino acid efflux transporter</fullName>
    </submittedName>
</protein>
<dbReference type="EMBL" id="JACHIV010000001">
    <property type="protein sequence ID" value="MBB5070198.1"/>
    <property type="molecule type" value="Genomic_DNA"/>
</dbReference>
<dbReference type="InterPro" id="IPR050367">
    <property type="entry name" value="APC_superfamily"/>
</dbReference>
<keyword evidence="4 6" id="KW-1133">Transmembrane helix</keyword>
<keyword evidence="2" id="KW-1003">Cell membrane</keyword>
<feature type="transmembrane region" description="Helical" evidence="6">
    <location>
        <begin position="218"/>
        <end position="242"/>
    </location>
</feature>
<evidence type="ECO:0000256" key="6">
    <source>
        <dbReference type="SAM" id="Phobius"/>
    </source>
</evidence>
<dbReference type="PANTHER" id="PTHR42770">
    <property type="entry name" value="AMINO ACID TRANSPORTER-RELATED"/>
    <property type="match status" value="1"/>
</dbReference>
<dbReference type="Gene3D" id="1.20.1740.10">
    <property type="entry name" value="Amino acid/polyamine transporter I"/>
    <property type="match status" value="1"/>
</dbReference>
<feature type="transmembrane region" description="Helical" evidence="6">
    <location>
        <begin position="88"/>
        <end position="110"/>
    </location>
</feature>
<keyword evidence="3 6" id="KW-0812">Transmembrane</keyword>
<dbReference type="GO" id="GO:0022857">
    <property type="term" value="F:transmembrane transporter activity"/>
    <property type="evidence" value="ECO:0007669"/>
    <property type="project" value="InterPro"/>
</dbReference>
<dbReference type="RefSeq" id="WP_184479763.1">
    <property type="nucleotide sequence ID" value="NZ_JACHIV010000001.1"/>
</dbReference>
<gene>
    <name evidence="7" type="ORF">BJ969_003286</name>
</gene>
<feature type="transmembrane region" description="Helical" evidence="6">
    <location>
        <begin position="177"/>
        <end position="198"/>
    </location>
</feature>